<gene>
    <name evidence="1" type="ORF">F9K91_19940</name>
</gene>
<dbReference type="RefSeq" id="WP_151678563.1">
    <property type="nucleotide sequence ID" value="NZ_JBOHIY010000058.1"/>
</dbReference>
<name>A0A833CHC8_9HYPH</name>
<proteinExistence type="predicted"/>
<protein>
    <submittedName>
        <fullName evidence="1">Uncharacterized protein</fullName>
    </submittedName>
</protein>
<dbReference type="AlphaFoldDB" id="A0A833CHC8"/>
<comment type="caution">
    <text evidence="1">The sequence shown here is derived from an EMBL/GenBank/DDBJ whole genome shotgun (WGS) entry which is preliminary data.</text>
</comment>
<accession>A0A833CHC8</accession>
<dbReference type="EMBL" id="WBWA01000024">
    <property type="protein sequence ID" value="KAB2663154.1"/>
    <property type="molecule type" value="Genomic_DNA"/>
</dbReference>
<dbReference type="Proteomes" id="UP000430843">
    <property type="component" value="Unassembled WGS sequence"/>
</dbReference>
<organism evidence="1 2">
    <name type="scientific">Brucella tritici</name>
    <dbReference type="NCBI Taxonomy" id="94626"/>
    <lineage>
        <taxon>Bacteria</taxon>
        <taxon>Pseudomonadati</taxon>
        <taxon>Pseudomonadota</taxon>
        <taxon>Alphaproteobacteria</taxon>
        <taxon>Hyphomicrobiales</taxon>
        <taxon>Brucellaceae</taxon>
        <taxon>Brucella/Ochrobactrum group</taxon>
        <taxon>Brucella</taxon>
    </lineage>
</organism>
<keyword evidence="2" id="KW-1185">Reference proteome</keyword>
<evidence type="ECO:0000313" key="1">
    <source>
        <dbReference type="EMBL" id="KAB2663154.1"/>
    </source>
</evidence>
<evidence type="ECO:0000313" key="2">
    <source>
        <dbReference type="Proteomes" id="UP000430843"/>
    </source>
</evidence>
<sequence>MNEGRFDDQVKLSSFISYYSIFLEFNIGEIIMNSTIMKIALASALLAGSIQASSACMLQTPLPAYCHVKCVIDTWGQGFWPFEKCYIGAPAPNPNAH</sequence>
<reference evidence="1 2" key="1">
    <citation type="submission" date="2019-09" db="EMBL/GenBank/DDBJ databases">
        <title>Taxonomic organization of the family Brucellaceae based on a phylogenomic approach.</title>
        <authorList>
            <person name="Leclercq S."/>
            <person name="Cloeckaert A."/>
            <person name="Zygmunt M.S."/>
        </authorList>
    </citation>
    <scope>NUCLEOTIDE SEQUENCE [LARGE SCALE GENOMIC DNA]</scope>
    <source>
        <strain evidence="1 2">LMG 18957</strain>
    </source>
</reference>